<reference evidence="1" key="1">
    <citation type="submission" date="2021-03" db="EMBL/GenBank/DDBJ databases">
        <title>Evolutionary priming and transition to the ectomycorrhizal habit in an iconic lineage of mushroom-forming fungi: is preadaptation a requirement?</title>
        <authorList>
            <consortium name="DOE Joint Genome Institute"/>
            <person name="Looney B.P."/>
            <person name="Miyauchi S."/>
            <person name="Morin E."/>
            <person name="Drula E."/>
            <person name="Courty P.E."/>
            <person name="Chicoki N."/>
            <person name="Fauchery L."/>
            <person name="Kohler A."/>
            <person name="Kuo A."/>
            <person name="LaButti K."/>
            <person name="Pangilinan J."/>
            <person name="Lipzen A."/>
            <person name="Riley R."/>
            <person name="Andreopoulos W."/>
            <person name="He G."/>
            <person name="Johnson J."/>
            <person name="Barry K.W."/>
            <person name="Grigoriev I.V."/>
            <person name="Nagy L."/>
            <person name="Hibbett D."/>
            <person name="Henrissat B."/>
            <person name="Matheny P.B."/>
            <person name="Labbe J."/>
            <person name="Martin A.F."/>
        </authorList>
    </citation>
    <scope>NUCLEOTIDE SEQUENCE</scope>
    <source>
        <strain evidence="1">BPL698</strain>
    </source>
</reference>
<evidence type="ECO:0000313" key="1">
    <source>
        <dbReference type="EMBL" id="KAI9513345.1"/>
    </source>
</evidence>
<sequence>MSDPKHDYIPPSVGDSRSPCPALNALANHSYLPHNGKDISVFQLIRVLREHYHISLPLAVFLSLGGTFFCGRYFKIDLQDLARHNLIEHDASLTRANAYPDCRYAPVAVDRRLLQLLLGVSQNPHCITSKDLVKVRAMRDKTLDTPLSKLHGIIARGEVALTIQTLRGADGNISKKFIQEWFGDERLPIGWSKPTTPIGLRSTTRLANWVWSLLKGRRVD</sequence>
<comment type="caution">
    <text evidence="1">The sequence shown here is derived from an EMBL/GenBank/DDBJ whole genome shotgun (WGS) entry which is preliminary data.</text>
</comment>
<keyword evidence="2" id="KW-1185">Reference proteome</keyword>
<name>A0ACC0UPW7_9AGAM</name>
<organism evidence="1 2">
    <name type="scientific">Russula earlei</name>
    <dbReference type="NCBI Taxonomy" id="71964"/>
    <lineage>
        <taxon>Eukaryota</taxon>
        <taxon>Fungi</taxon>
        <taxon>Dikarya</taxon>
        <taxon>Basidiomycota</taxon>
        <taxon>Agaricomycotina</taxon>
        <taxon>Agaricomycetes</taxon>
        <taxon>Russulales</taxon>
        <taxon>Russulaceae</taxon>
        <taxon>Russula</taxon>
    </lineage>
</organism>
<dbReference type="Proteomes" id="UP001207468">
    <property type="component" value="Unassembled WGS sequence"/>
</dbReference>
<accession>A0ACC0UPW7</accession>
<proteinExistence type="predicted"/>
<evidence type="ECO:0000313" key="2">
    <source>
        <dbReference type="Proteomes" id="UP001207468"/>
    </source>
</evidence>
<gene>
    <name evidence="1" type="ORF">F5148DRAFT_971978</name>
</gene>
<protein>
    <submittedName>
        <fullName evidence="1">Cloroperoxidase</fullName>
    </submittedName>
</protein>
<dbReference type="EMBL" id="JAGFNK010000002">
    <property type="protein sequence ID" value="KAI9513345.1"/>
    <property type="molecule type" value="Genomic_DNA"/>
</dbReference>